<reference evidence="2 3" key="1">
    <citation type="journal article" date="2020" name="ISME J.">
        <title>Uncovering the hidden diversity of litter-decomposition mechanisms in mushroom-forming fungi.</title>
        <authorList>
            <person name="Floudas D."/>
            <person name="Bentzer J."/>
            <person name="Ahren D."/>
            <person name="Johansson T."/>
            <person name="Persson P."/>
            <person name="Tunlid A."/>
        </authorList>
    </citation>
    <scope>NUCLEOTIDE SEQUENCE [LARGE SCALE GENOMIC DNA]</scope>
    <source>
        <strain evidence="2 3">CBS 146.42</strain>
    </source>
</reference>
<organism evidence="2 3">
    <name type="scientific">Leucocoprinus leucothites</name>
    <dbReference type="NCBI Taxonomy" id="201217"/>
    <lineage>
        <taxon>Eukaryota</taxon>
        <taxon>Fungi</taxon>
        <taxon>Dikarya</taxon>
        <taxon>Basidiomycota</taxon>
        <taxon>Agaricomycotina</taxon>
        <taxon>Agaricomycetes</taxon>
        <taxon>Agaricomycetidae</taxon>
        <taxon>Agaricales</taxon>
        <taxon>Agaricineae</taxon>
        <taxon>Agaricaceae</taxon>
        <taxon>Leucocoprinus</taxon>
    </lineage>
</organism>
<evidence type="ECO:0000313" key="3">
    <source>
        <dbReference type="Proteomes" id="UP000559027"/>
    </source>
</evidence>
<dbReference type="EMBL" id="JAACJO010000012">
    <property type="protein sequence ID" value="KAF5351651.1"/>
    <property type="molecule type" value="Genomic_DNA"/>
</dbReference>
<evidence type="ECO:0000313" key="2">
    <source>
        <dbReference type="EMBL" id="KAF5351651.1"/>
    </source>
</evidence>
<gene>
    <name evidence="2" type="ORF">D9756_007733</name>
</gene>
<feature type="compositionally biased region" description="Acidic residues" evidence="1">
    <location>
        <begin position="94"/>
        <end position="104"/>
    </location>
</feature>
<feature type="region of interest" description="Disordered" evidence="1">
    <location>
        <begin position="17"/>
        <end position="107"/>
    </location>
</feature>
<dbReference type="OrthoDB" id="10663108at2759"/>
<sequence>MGRPELSWRNVINHVFGPLAAREKTPASPPTSPAKSIKHLRPSKSFLTFRSPPSPPPLPSREFKDDTSSFMSPMPRELCSHSSDESDMSSSISDELEDWDDTGDADPARQSFMECSGILNFFPEPPITVQPRTLPSRRRARGRFFASPLFLKSTSNESISNSDFHKKRMLYRSPTPLLYSIRHGPVQYSTTSIPFDLLSRSHRLAHSDSAKNSPVLERNSSLSSTTSFGSSTVMSYRSTLSPTLARSRSCNLLSRSRTPEPSSTNPLSKSPLSRRLSTSLSLQNLRSTSHTEYQSSKSPAVAPSPPSSFQLAKTHVPGLELRVSRSSRGSVSSFDGGSHVPIGTPWF</sequence>
<feature type="region of interest" description="Disordered" evidence="1">
    <location>
        <begin position="207"/>
        <end position="230"/>
    </location>
</feature>
<accession>A0A8H5D136</accession>
<name>A0A8H5D136_9AGAR</name>
<keyword evidence="3" id="KW-1185">Reference proteome</keyword>
<dbReference type="Proteomes" id="UP000559027">
    <property type="component" value="Unassembled WGS sequence"/>
</dbReference>
<feature type="region of interest" description="Disordered" evidence="1">
    <location>
        <begin position="253"/>
        <end position="311"/>
    </location>
</feature>
<proteinExistence type="predicted"/>
<dbReference type="AlphaFoldDB" id="A0A8H5D136"/>
<evidence type="ECO:0000256" key="1">
    <source>
        <dbReference type="SAM" id="MobiDB-lite"/>
    </source>
</evidence>
<protein>
    <submittedName>
        <fullName evidence="2">Uncharacterized protein</fullName>
    </submittedName>
</protein>
<feature type="compositionally biased region" description="Low complexity" evidence="1">
    <location>
        <begin position="220"/>
        <end position="230"/>
    </location>
</feature>
<comment type="caution">
    <text evidence="2">The sequence shown here is derived from an EMBL/GenBank/DDBJ whole genome shotgun (WGS) entry which is preliminary data.</text>
</comment>
<feature type="compositionally biased region" description="Low complexity" evidence="1">
    <location>
        <begin position="265"/>
        <end position="288"/>
    </location>
</feature>